<evidence type="ECO:0000256" key="4">
    <source>
        <dbReference type="PROSITE-ProRule" id="PRU00723"/>
    </source>
</evidence>
<dbReference type="SMART" id="SM01162">
    <property type="entry name" value="DUF1771"/>
    <property type="match status" value="1"/>
</dbReference>
<evidence type="ECO:0000313" key="7">
    <source>
        <dbReference type="EMBL" id="WRT69252.1"/>
    </source>
</evidence>
<dbReference type="SMART" id="SM00356">
    <property type="entry name" value="ZnF_C3H1"/>
    <property type="match status" value="2"/>
</dbReference>
<dbReference type="InterPro" id="IPR000571">
    <property type="entry name" value="Znf_CCCH"/>
</dbReference>
<dbReference type="Pfam" id="PF14608">
    <property type="entry name" value="zf-CCCH_2"/>
    <property type="match status" value="1"/>
</dbReference>
<feature type="region of interest" description="Disordered" evidence="5">
    <location>
        <begin position="261"/>
        <end position="411"/>
    </location>
</feature>
<feature type="domain" description="C3H1-type" evidence="6">
    <location>
        <begin position="673"/>
        <end position="700"/>
    </location>
</feature>
<feature type="region of interest" description="Disordered" evidence="5">
    <location>
        <begin position="130"/>
        <end position="199"/>
    </location>
</feature>
<sequence>MTGVPQDQDFTTPIISGGPSVPSHSMSMSNSSSGSGSGSSTPNNNTNTSTLFSSSSSSSAAALRSPSPRKPVNFLSGLGVPSSQIINSSTTNSNAISISPAPTPTPSLTLSIYPHLAHYIFNLLSNVNTSPTKHTSSTNVQSQHPLSVSSSSESDDESPSPPISSSSSSALASNNDDDDDEDHLSLQTPKKQRKSDTLTISGVERDNLIKKIVDLLDNEEEEKVKDVLKPHMGDLAKDEILMDQVCLDCMHRRRDDVEQVPYAPHLTPTRARGSPNPAAAHPLRPYTPTRVPSFRNRTPLGRPHSPSPALSHPTPSAPNSAASVNPAKPSSSSGKSSSGSPVVSPRMLNAKAATFSPTSRVASTSSSSVNPGTIGTGNTTPFLPSDPWKDLSSDNPPRSASPFGAIGPTSMSRTGSNLAIAAPLFSDQSSPFHSPMGTPNRTTIKMPDVFNSPKPSFSRTSSYKGVIPDDDDDDEFSPFGKGLPRLHHHDSSALSTEAKPFSPFNPSNDAYSNFSESSYGSGSRLSGDFPPETEEEGAGMTPLDVLCSVFTSVPRSELEDALHRSGYDFESAMGYLVSQHTHPRSGASTPQRVSSPRPLLGVGNRGAIIAGHHAPREGYFQQGGRSFRGDLSPGFPIQVQQGTRSPGGANGGKMCRYFLAGECRRSDCRFSHDIDRALCRFWLRGHCAKGPNCEFLHQLPNNLDPNALSSAMSHVELSSDGYARPSSPSLYTPTEEFPDLLSVRIGRGGGVRFDPSRNRFANAVKRATPGPAPSLQISGLRQSPLPQQAVLSPSLAAGVLALPRPSQRIKLRPPSLLPTLKTGSMTNEQYMSTRATSIRLGHARNACLARAADAFRRGDGAAAKRFSREGKALNQRMLNESYDAAQQLIRERRMEAQLAIKERDSTWSNDPLDRAERGKECAGGLGVIMGVAPKNVPGAEKLSSSERIEALLDLHTLHGNEGQEIAGQFLAELERESFRGLAYIVIGEEKHVASQDPLRGASKVRLGTSIKQVLAEWGYAWNEVAGVICVDPCRV</sequence>
<feature type="compositionally biased region" description="Low complexity" evidence="5">
    <location>
        <begin position="163"/>
        <end position="174"/>
    </location>
</feature>
<dbReference type="RefSeq" id="XP_062793991.1">
    <property type="nucleotide sequence ID" value="XM_062937940.1"/>
</dbReference>
<dbReference type="InterPro" id="IPR013899">
    <property type="entry name" value="DUF1771"/>
</dbReference>
<feature type="zinc finger region" description="C3H1-type" evidence="4">
    <location>
        <begin position="649"/>
        <end position="672"/>
    </location>
</feature>
<dbReference type="InterPro" id="IPR036063">
    <property type="entry name" value="Smr_dom_sf"/>
</dbReference>
<gene>
    <name evidence="7" type="ORF">IL334_006236</name>
</gene>
<feature type="compositionally biased region" description="Low complexity" evidence="5">
    <location>
        <begin position="512"/>
        <end position="527"/>
    </location>
</feature>
<keyword evidence="8" id="KW-1185">Reference proteome</keyword>
<dbReference type="Pfam" id="PF00642">
    <property type="entry name" value="zf-CCCH"/>
    <property type="match status" value="1"/>
</dbReference>
<dbReference type="InterPro" id="IPR036855">
    <property type="entry name" value="Znf_CCCH_sf"/>
</dbReference>
<reference evidence="7 8" key="1">
    <citation type="submission" date="2024-01" db="EMBL/GenBank/DDBJ databases">
        <title>Comparative genomics of Cryptococcus and Kwoniella reveals pathogenesis evolution and contrasting modes of karyotype evolution via chromosome fusion or intercentromeric recombination.</title>
        <authorList>
            <person name="Coelho M.A."/>
            <person name="David-Palma M."/>
            <person name="Shea T."/>
            <person name="Bowers K."/>
            <person name="McGinley-Smith S."/>
            <person name="Mohammad A.W."/>
            <person name="Gnirke A."/>
            <person name="Yurkov A.M."/>
            <person name="Nowrousian M."/>
            <person name="Sun S."/>
            <person name="Cuomo C.A."/>
            <person name="Heitman J."/>
        </authorList>
    </citation>
    <scope>NUCLEOTIDE SEQUENCE [LARGE SCALE GENOMIC DNA]</scope>
    <source>
        <strain evidence="7">CBS 11374</strain>
    </source>
</reference>
<feature type="domain" description="C3H1-type" evidence="6">
    <location>
        <begin position="649"/>
        <end position="672"/>
    </location>
</feature>
<feature type="region of interest" description="Disordered" evidence="5">
    <location>
        <begin position="453"/>
        <end position="538"/>
    </location>
</feature>
<dbReference type="Pfam" id="PF08590">
    <property type="entry name" value="DUF1771"/>
    <property type="match status" value="1"/>
</dbReference>
<accession>A0ABZ1D9C2</accession>
<proteinExistence type="predicted"/>
<evidence type="ECO:0000259" key="6">
    <source>
        <dbReference type="PROSITE" id="PS50103"/>
    </source>
</evidence>
<feature type="compositionally biased region" description="Polar residues" evidence="5">
    <location>
        <begin position="453"/>
        <end position="463"/>
    </location>
</feature>
<protein>
    <recommendedName>
        <fullName evidence="6">C3H1-type domain-containing protein</fullName>
    </recommendedName>
</protein>
<dbReference type="EMBL" id="CP141888">
    <property type="protein sequence ID" value="WRT69252.1"/>
    <property type="molecule type" value="Genomic_DNA"/>
</dbReference>
<keyword evidence="3 4" id="KW-0862">Zinc</keyword>
<evidence type="ECO:0000256" key="1">
    <source>
        <dbReference type="ARBA" id="ARBA00022723"/>
    </source>
</evidence>
<organism evidence="7 8">
    <name type="scientific">Kwoniella shivajii</name>
    <dbReference type="NCBI Taxonomy" id="564305"/>
    <lineage>
        <taxon>Eukaryota</taxon>
        <taxon>Fungi</taxon>
        <taxon>Dikarya</taxon>
        <taxon>Basidiomycota</taxon>
        <taxon>Agaricomycotina</taxon>
        <taxon>Tremellomycetes</taxon>
        <taxon>Tremellales</taxon>
        <taxon>Cryptococcaceae</taxon>
        <taxon>Kwoniella</taxon>
    </lineage>
</organism>
<feature type="zinc finger region" description="C3H1-type" evidence="4">
    <location>
        <begin position="673"/>
        <end position="700"/>
    </location>
</feature>
<feature type="compositionally biased region" description="Low complexity" evidence="5">
    <location>
        <begin position="16"/>
        <end position="66"/>
    </location>
</feature>
<dbReference type="PANTHER" id="PTHR46651">
    <property type="entry name" value="POLYADENYLATE-BINDING PROTEIN-INTERACTING PROTEIN 7"/>
    <property type="match status" value="1"/>
</dbReference>
<dbReference type="PROSITE" id="PS50103">
    <property type="entry name" value="ZF_C3H1"/>
    <property type="match status" value="2"/>
</dbReference>
<evidence type="ECO:0000256" key="2">
    <source>
        <dbReference type="ARBA" id="ARBA00022771"/>
    </source>
</evidence>
<evidence type="ECO:0000256" key="3">
    <source>
        <dbReference type="ARBA" id="ARBA00022833"/>
    </source>
</evidence>
<feature type="compositionally biased region" description="Low complexity" evidence="5">
    <location>
        <begin position="140"/>
        <end position="152"/>
    </location>
</feature>
<feature type="region of interest" description="Disordered" evidence="5">
    <location>
        <begin position="1"/>
        <end position="68"/>
    </location>
</feature>
<keyword evidence="2 4" id="KW-0863">Zinc-finger</keyword>
<dbReference type="Gene3D" id="4.10.1000.10">
    <property type="entry name" value="Zinc finger, CCCH-type"/>
    <property type="match status" value="1"/>
</dbReference>
<name>A0ABZ1D9C2_9TREE</name>
<evidence type="ECO:0000313" key="8">
    <source>
        <dbReference type="Proteomes" id="UP001329825"/>
    </source>
</evidence>
<dbReference type="CDD" id="cd14279">
    <property type="entry name" value="CUE"/>
    <property type="match status" value="1"/>
</dbReference>
<dbReference type="PANTHER" id="PTHR46651:SF1">
    <property type="entry name" value="SMALL MUTS RELATED FAMILY PROTEIN"/>
    <property type="match status" value="1"/>
</dbReference>
<dbReference type="GeneID" id="87958366"/>
<feature type="compositionally biased region" description="Polar residues" evidence="5">
    <location>
        <begin position="130"/>
        <end position="139"/>
    </location>
</feature>
<dbReference type="InterPro" id="IPR053242">
    <property type="entry name" value="PAM2-like_domain"/>
</dbReference>
<keyword evidence="1 4" id="KW-0479">Metal-binding</keyword>
<feature type="compositionally biased region" description="Low complexity" evidence="5">
    <location>
        <begin position="317"/>
        <end position="344"/>
    </location>
</feature>
<dbReference type="Proteomes" id="UP001329825">
    <property type="component" value="Chromosome 8"/>
</dbReference>
<evidence type="ECO:0000256" key="5">
    <source>
        <dbReference type="SAM" id="MobiDB-lite"/>
    </source>
</evidence>
<dbReference type="Gene3D" id="3.30.1370.110">
    <property type="match status" value="1"/>
</dbReference>
<feature type="compositionally biased region" description="Low complexity" evidence="5">
    <location>
        <begin position="356"/>
        <end position="381"/>
    </location>
</feature>
<dbReference type="SUPFAM" id="SSF90229">
    <property type="entry name" value="CCCH zinc finger"/>
    <property type="match status" value="1"/>
</dbReference>